<feature type="compositionally biased region" description="Polar residues" evidence="6">
    <location>
        <begin position="2227"/>
        <end position="2242"/>
    </location>
</feature>
<evidence type="ECO:0000256" key="4">
    <source>
        <dbReference type="ARBA" id="ARBA00023136"/>
    </source>
</evidence>
<feature type="region of interest" description="Disordered" evidence="6">
    <location>
        <begin position="88"/>
        <end position="136"/>
    </location>
</feature>
<feature type="region of interest" description="Disordered" evidence="6">
    <location>
        <begin position="21"/>
        <end position="45"/>
    </location>
</feature>
<sequence length="2614" mass="293859">MVLMLPSRSFKRSLSKREKIHKEADVRSLPPSIPAGQVEDEKASVISAREPKIEITQTSMKDGKVAGTPKKIAAEVKAKGEVQQIRPERQEVVSHTDSTQHAEIGLTKGSTVQTTKLETKQSSTETTVEQPKEVKDAKRELRAQLEDTKVFPKDLHEAPQSVDEKSDRVEKSYKGAEVLVLQPDQQASIKEHKITSVVEAEAPQIGADQISVKGDKVPEKKDLTSSDVQSGKSAVEETPVQVKVQKQSQPEHLVKLATHGVDAPLTVVQEKSVKIEKIHKEADVRSLPPSIPAGQVEDEKASVISAREPKIEITQTSMKDGKVAGTPKKIAAEVKAKGEVQQIRPERQEVVSHTDSTQHAEIGLTKGSTVQTTKLETKQSSTETTDLHEAPQSVDEKSDRVEKSYKGAEVLVLQPDQQASIKQHTVYDVSKGQDAKCVKKDETHISLLEFDKFTIRTNSEEVQEKNPDLLSGICMATKAQIDRDTIESIAKAEELKEDHKGAIQEQQRETTVRIELENVPLQAATAVTTSEVRLQGYDLPQEQVFVVEKISPVSWQIVKTLSTDVVLGEVIPGEGLPIDKDNTEATAVKPEETLLDAAEGSTIFTEIHLLAGAGPSTQLMEGAPLEDAPEALITSTSDLDTCLSKVVSEVLSYKNHPAELSIPAMAWLVKEAQQCSETAQVQLSLLSQQKGADGNRDALEHAQNQWRAAAQDAAAIIRDKEAQLQLVTDYCTQIQTAMRTMERQTAELKALEMSPEQSSSKEAEQLRSLQRSMEEKGVLLRELFASFAKLSPHLSRSERATAHTELKSLQEKWRGMERAVDRSLHHTEIHSHEIRSLLLDIIGLQKKLEIIGRNLDSTSLSVTQWNCKIVQQLMEANAELKAAQQTYLHLQQQSEALIIGLKWEKETKDIQQGLQMVKDKTSHLEELVSSQTQNSSNPIMEKIIVVMRDGLAWARQTESDIEGRTKRVALRPEEVHRQLRDLKKLQSDVMTKQGQLEALVEEVTDLLPQLDQAEEVPMVRSLLGSLEELSKSTTEKLANAVKEMESGLQTREKLSEQIADLDSWVVAHLHREASRKEDTELKSPTELDRRVRQIQETLAEAEKHVAVCEALLIKSRDISPELSLTENCQLFEKLTNLQEDIKAISKNEKGNKSELHELIQTVELGKKSLVTIEKRLRQMMLDVSRHKFPITKESLQALKPFKQMILEHSSQVSLMQPLVPQEKTRGLHSIISELHSKMEGLAMKAHDHERYLNMRQHVEDLKENIEEQVKTTKEDSTELREKYKVCQSLLLQFPLVKFLCKEVHSKLQIISADLYPSQLTTERQRLKQNEENLKTLEMMLNSNLSIIEWNVLKDLDLESERKSTQAFLRNTQQRLQRLSVLEPNETAITKEYQKIMCLKKTVESRIRALNVLEEKKGNGKGGEAQDLKNAVLSQCDTHMENILQARESLRGYTCNVKKAVRFLRGIEVSLLPLEGFAGLCSEQLEVTQQALAALQQQFQTHVEQLQSQTALHSYLSPQKVEQLQENILSQLLVRMSTLQAKGHAQLEHLSRCAEHHVNYIRRQEEIVQSVKSTENSLLHLMSQKVTCLDDCTDQEAKLRALCEDVESLRKHLDELKEWCPELSCRGGREASVSALWKRAARLRWCTQELQARSEERVREWREITNSVEKASTVLEQVEAELPGDSHKKVSTEALHDLLQTWEQYHDRLDCEHRSLSALELRAARLLGVPAHLEKAPPTPLCQQLQAMQARYATVKKKSREGLEAARTELEEREKVREQLHCILIWLETTDGLLSEMEQSNSTQELPEIHTQLYTQKALLQRIMESLKMKYSDMHTPVPVEIDGQLQAVRQSLQRVEVKVGEAVERGGPVHRLGAKLCEIQAGLRSVQRRLELRNPTLIEAKITQKRVWDELDVWHSCLAALEVDMQDLEKPEDTLILTERLVEVQQFHSQLAKQAEQRTTLLSKIHTWLQEHKEMIKSSKSWMAEAQSWLAAPYSYTTAKCLSSHVQALQMVLNDSAQIRTTLQGFGSVLEEMSQVCETTTLQEQLDEADHQVANVQDNFTAPLSQLEHAAAEVEAIESEVKQMENQVSEIKTFLSSPETFPSPREESLKEIEQRIQSMRRTVAEIQKCKPGLCLPDKAEETLTVFTVVEQLQTLLLELEKKVPALFIQQPPTPVQAKASSAQQTSSEPQLLKSTSEEVETEETEQGQIRIVHVEEDVLTRSGATLLSVEQSSPEQAQSLAFGSTEREHQGVLQAEEAGENKGSEEQRVEEGGGGILWWLWDVFLGTSPQEPVVSEEPEAATGQSTEQTEKDEQDVEGPTDTPEASSSEALSKPLATVRTQSQSESMELMKGQSGLAWRGDGSHPEGLKTHRGLEQPGFQSGPCPSQRVLHGFLDRVGQLELWLQKAQRSLVDAGSPAMQDGVEQQLLTCQEMLLEIERKVASLSSLQLQDDLGAAGSLQETAELLSSKLELLKVKLLSFQQLLQDRQGEERTSGHRGSQERAQHRPAAKLQRSSSVQEIFSSPRNRLLRQCSLQQQKELEQELSEQRGLTQAIARHGSRADRAALSWTGPASSHRGRILLGLMWRRSPRRRSGITFTVGSWLWSRAGCFLPLR</sequence>
<evidence type="ECO:0000256" key="2">
    <source>
        <dbReference type="ARBA" id="ARBA00022553"/>
    </source>
</evidence>
<dbReference type="Gene3D" id="1.20.58.60">
    <property type="match status" value="2"/>
</dbReference>
<evidence type="ECO:0000256" key="5">
    <source>
        <dbReference type="SAM" id="Coils"/>
    </source>
</evidence>
<feature type="compositionally biased region" description="Polar residues" evidence="6">
    <location>
        <begin position="108"/>
        <end position="129"/>
    </location>
</feature>
<dbReference type="EMBL" id="JAUPFM010000016">
    <property type="protein sequence ID" value="KAK2826777.1"/>
    <property type="molecule type" value="Genomic_DNA"/>
</dbReference>
<evidence type="ECO:0000313" key="8">
    <source>
        <dbReference type="EMBL" id="KAK2826777.1"/>
    </source>
</evidence>
<feature type="compositionally biased region" description="Basic and acidic residues" evidence="6">
    <location>
        <begin position="2361"/>
        <end position="2374"/>
    </location>
</feature>
<comment type="caution">
    <text evidence="8">The sequence shown here is derived from an EMBL/GenBank/DDBJ whole genome shotgun (WGS) entry which is preliminary data.</text>
</comment>
<dbReference type="PROSITE" id="PS50017">
    <property type="entry name" value="DEATH_DOMAIN"/>
    <property type="match status" value="1"/>
</dbReference>
<reference evidence="8" key="1">
    <citation type="submission" date="2023-07" db="EMBL/GenBank/DDBJ databases">
        <title>Chromosome-level Genome Assembly of Striped Snakehead (Channa striata).</title>
        <authorList>
            <person name="Liu H."/>
        </authorList>
    </citation>
    <scope>NUCLEOTIDE SEQUENCE</scope>
    <source>
        <strain evidence="8">Gz</strain>
        <tissue evidence="8">Muscle</tissue>
    </source>
</reference>
<proteinExistence type="predicted"/>
<dbReference type="Proteomes" id="UP001187415">
    <property type="component" value="Unassembled WGS sequence"/>
</dbReference>
<feature type="region of interest" description="Disordered" evidence="6">
    <location>
        <begin position="2177"/>
        <end position="2210"/>
    </location>
</feature>
<feature type="region of interest" description="Disordered" evidence="6">
    <location>
        <begin position="2227"/>
        <end position="2270"/>
    </location>
</feature>
<feature type="coiled-coil region" evidence="5">
    <location>
        <begin position="1248"/>
        <end position="1282"/>
    </location>
</feature>
<feature type="region of interest" description="Disordered" evidence="6">
    <location>
        <begin position="204"/>
        <end position="248"/>
    </location>
</feature>
<feature type="compositionally biased region" description="Basic and acidic residues" evidence="6">
    <location>
        <begin position="2488"/>
        <end position="2504"/>
    </location>
</feature>
<keyword evidence="9" id="KW-1185">Reference proteome</keyword>
<evidence type="ECO:0000256" key="3">
    <source>
        <dbReference type="ARBA" id="ARBA00022737"/>
    </source>
</evidence>
<evidence type="ECO:0000313" key="9">
    <source>
        <dbReference type="Proteomes" id="UP001187415"/>
    </source>
</evidence>
<keyword evidence="3" id="KW-0677">Repeat</keyword>
<evidence type="ECO:0000259" key="7">
    <source>
        <dbReference type="PROSITE" id="PS50017"/>
    </source>
</evidence>
<feature type="region of interest" description="Disordered" evidence="6">
    <location>
        <begin position="2488"/>
        <end position="2515"/>
    </location>
</feature>
<protein>
    <recommendedName>
        <fullName evidence="7">Death domain-containing protein</fullName>
    </recommendedName>
</protein>
<feature type="coiled-coil region" evidence="5">
    <location>
        <begin position="2039"/>
        <end position="2129"/>
    </location>
</feature>
<feature type="region of interest" description="Disordered" evidence="6">
    <location>
        <begin position="149"/>
        <end position="169"/>
    </location>
</feature>
<gene>
    <name evidence="8" type="ORF">Q5P01_020991</name>
</gene>
<evidence type="ECO:0000256" key="1">
    <source>
        <dbReference type="ARBA" id="ARBA00004308"/>
    </source>
</evidence>
<accession>A0AA88S2B4</accession>
<keyword evidence="2" id="KW-0597">Phosphoprotein</keyword>
<feature type="compositionally biased region" description="Basic and acidic residues" evidence="6">
    <location>
        <begin position="2259"/>
        <end position="2270"/>
    </location>
</feature>
<dbReference type="PANTHER" id="PTHR14514:SF4">
    <property type="entry name" value="NESPRIN-2"/>
    <property type="match status" value="1"/>
</dbReference>
<feature type="domain" description="Death" evidence="7">
    <location>
        <begin position="1659"/>
        <end position="1718"/>
    </location>
</feature>
<feature type="compositionally biased region" description="Basic and acidic residues" evidence="6">
    <location>
        <begin position="385"/>
        <end position="399"/>
    </location>
</feature>
<dbReference type="GO" id="GO:0007165">
    <property type="term" value="P:signal transduction"/>
    <property type="evidence" value="ECO:0007669"/>
    <property type="project" value="InterPro"/>
</dbReference>
<dbReference type="PANTHER" id="PTHR14514">
    <property type="entry name" value="PKA ANCHORING PROTEIN"/>
    <property type="match status" value="1"/>
</dbReference>
<name>A0AA88S2B4_CHASR</name>
<feature type="compositionally biased region" description="Basic and acidic residues" evidence="6">
    <location>
        <begin position="88"/>
        <end position="100"/>
    </location>
</feature>
<organism evidence="8 9">
    <name type="scientific">Channa striata</name>
    <name type="common">Snakehead murrel</name>
    <name type="synonym">Ophicephalus striatus</name>
    <dbReference type="NCBI Taxonomy" id="64152"/>
    <lineage>
        <taxon>Eukaryota</taxon>
        <taxon>Metazoa</taxon>
        <taxon>Chordata</taxon>
        <taxon>Craniata</taxon>
        <taxon>Vertebrata</taxon>
        <taxon>Euteleostomi</taxon>
        <taxon>Actinopterygii</taxon>
        <taxon>Neopterygii</taxon>
        <taxon>Teleostei</taxon>
        <taxon>Neoteleostei</taxon>
        <taxon>Acanthomorphata</taxon>
        <taxon>Anabantaria</taxon>
        <taxon>Anabantiformes</taxon>
        <taxon>Channoidei</taxon>
        <taxon>Channidae</taxon>
        <taxon>Channa</taxon>
    </lineage>
</organism>
<feature type="compositionally biased region" description="Polar residues" evidence="6">
    <location>
        <begin position="371"/>
        <end position="384"/>
    </location>
</feature>
<comment type="subcellular location">
    <subcellularLocation>
        <location evidence="1">Endomembrane system</location>
    </subcellularLocation>
</comment>
<feature type="compositionally biased region" description="Basic and acidic residues" evidence="6">
    <location>
        <begin position="213"/>
        <end position="224"/>
    </location>
</feature>
<dbReference type="InterPro" id="IPR000488">
    <property type="entry name" value="Death_dom"/>
</dbReference>
<keyword evidence="4" id="KW-0472">Membrane</keyword>
<feature type="compositionally biased region" description="Low complexity" evidence="6">
    <location>
        <begin position="2177"/>
        <end position="2187"/>
    </location>
</feature>
<keyword evidence="5" id="KW-0175">Coiled coil</keyword>
<feature type="region of interest" description="Disordered" evidence="6">
    <location>
        <begin position="2291"/>
        <end position="2383"/>
    </location>
</feature>
<feature type="region of interest" description="Disordered" evidence="6">
    <location>
        <begin position="371"/>
        <end position="399"/>
    </location>
</feature>
<evidence type="ECO:0000256" key="6">
    <source>
        <dbReference type="SAM" id="MobiDB-lite"/>
    </source>
</evidence>